<evidence type="ECO:0000313" key="2">
    <source>
        <dbReference type="EnsemblMetazoa" id="AFAF015698-PA"/>
    </source>
</evidence>
<evidence type="ECO:0000256" key="1">
    <source>
        <dbReference type="SAM" id="MobiDB-lite"/>
    </source>
</evidence>
<accession>A0A182QS03</accession>
<reference evidence="2" key="2">
    <citation type="submission" date="2020-05" db="UniProtKB">
        <authorList>
            <consortium name="EnsemblMetazoa"/>
        </authorList>
    </citation>
    <scope>IDENTIFICATION</scope>
    <source>
        <strain evidence="2">FAR1</strain>
    </source>
</reference>
<feature type="compositionally biased region" description="Low complexity" evidence="1">
    <location>
        <begin position="97"/>
        <end position="148"/>
    </location>
</feature>
<dbReference type="Proteomes" id="UP000075886">
    <property type="component" value="Unassembled WGS sequence"/>
</dbReference>
<evidence type="ECO:0000313" key="3">
    <source>
        <dbReference type="Proteomes" id="UP000075886"/>
    </source>
</evidence>
<name>A0A182QS03_9DIPT</name>
<feature type="region of interest" description="Disordered" evidence="1">
    <location>
        <begin position="97"/>
        <end position="152"/>
    </location>
</feature>
<proteinExistence type="predicted"/>
<dbReference type="VEuPathDB" id="VectorBase:AFAF015698"/>
<protein>
    <submittedName>
        <fullName evidence="2">Uncharacterized protein</fullName>
    </submittedName>
</protein>
<dbReference type="AlphaFoldDB" id="A0A182QS03"/>
<keyword evidence="3" id="KW-1185">Reference proteome</keyword>
<reference evidence="3" key="1">
    <citation type="submission" date="2014-01" db="EMBL/GenBank/DDBJ databases">
        <title>The Genome Sequence of Anopheles farauti FAR1 (V2).</title>
        <authorList>
            <consortium name="The Broad Institute Genomics Platform"/>
            <person name="Neafsey D.E."/>
            <person name="Besansky N."/>
            <person name="Howell P."/>
            <person name="Walton C."/>
            <person name="Young S.K."/>
            <person name="Zeng Q."/>
            <person name="Gargeya S."/>
            <person name="Fitzgerald M."/>
            <person name="Haas B."/>
            <person name="Abouelleil A."/>
            <person name="Allen A.W."/>
            <person name="Alvarado L."/>
            <person name="Arachchi H.M."/>
            <person name="Berlin A.M."/>
            <person name="Chapman S.B."/>
            <person name="Gainer-Dewar J."/>
            <person name="Goldberg J."/>
            <person name="Griggs A."/>
            <person name="Gujja S."/>
            <person name="Hansen M."/>
            <person name="Howarth C."/>
            <person name="Imamovic A."/>
            <person name="Ireland A."/>
            <person name="Larimer J."/>
            <person name="McCowan C."/>
            <person name="Murphy C."/>
            <person name="Pearson M."/>
            <person name="Poon T.W."/>
            <person name="Priest M."/>
            <person name="Roberts A."/>
            <person name="Saif S."/>
            <person name="Shea T."/>
            <person name="Sisk P."/>
            <person name="Sykes S."/>
            <person name="Wortman J."/>
            <person name="Nusbaum C."/>
            <person name="Birren B."/>
        </authorList>
    </citation>
    <scope>NUCLEOTIDE SEQUENCE [LARGE SCALE GENOMIC DNA]</scope>
    <source>
        <strain evidence="3">FAR1</strain>
    </source>
</reference>
<organism evidence="2 3">
    <name type="scientific">Anopheles farauti</name>
    <dbReference type="NCBI Taxonomy" id="69004"/>
    <lineage>
        <taxon>Eukaryota</taxon>
        <taxon>Metazoa</taxon>
        <taxon>Ecdysozoa</taxon>
        <taxon>Arthropoda</taxon>
        <taxon>Hexapoda</taxon>
        <taxon>Insecta</taxon>
        <taxon>Pterygota</taxon>
        <taxon>Neoptera</taxon>
        <taxon>Endopterygota</taxon>
        <taxon>Diptera</taxon>
        <taxon>Nematocera</taxon>
        <taxon>Culicoidea</taxon>
        <taxon>Culicidae</taxon>
        <taxon>Anophelinae</taxon>
        <taxon>Anopheles</taxon>
    </lineage>
</organism>
<dbReference type="STRING" id="69004.A0A182QS03"/>
<dbReference type="Pfam" id="PF20678">
    <property type="entry name" value="HV_Gp350_C-term"/>
    <property type="match status" value="1"/>
</dbReference>
<dbReference type="EnsemblMetazoa" id="AFAF015698-RA">
    <property type="protein sequence ID" value="AFAF015698-PA"/>
    <property type="gene ID" value="AFAF015698"/>
</dbReference>
<sequence length="178" mass="18184">MGAVLQCNATIVNENHAGLAQQNPTLVPGNGTEFKCYRMEAAVLDQNNTDTGIRGYLRGCTFLSTNFCTGWINSLNVTSCTTCTTDNCDKNPAPTVAPPTTSATVPTTNATVPTTNATVPTTNATVPTTNATAPTANTTLPTTISTTTKPSGGGASVLTQISMTGLGSLSVVLLLAGR</sequence>
<dbReference type="EMBL" id="AXCN02001915">
    <property type="status" value="NOT_ANNOTATED_CDS"/>
    <property type="molecule type" value="Genomic_DNA"/>
</dbReference>